<proteinExistence type="predicted"/>
<dbReference type="InterPro" id="IPR045569">
    <property type="entry name" value="Metalloprtase-TldD/E_C"/>
</dbReference>
<dbReference type="Proteomes" id="UP000283254">
    <property type="component" value="Unassembled WGS sequence"/>
</dbReference>
<evidence type="ECO:0000313" key="2">
    <source>
        <dbReference type="EMBL" id="RNF29799.1"/>
    </source>
</evidence>
<keyword evidence="3" id="KW-1185">Reference proteome</keyword>
<dbReference type="GO" id="GO:0006508">
    <property type="term" value="P:proteolysis"/>
    <property type="evidence" value="ECO:0007669"/>
    <property type="project" value="InterPro"/>
</dbReference>
<dbReference type="SUPFAM" id="SSF111283">
    <property type="entry name" value="Putative modulator of DNA gyrase, PmbA/TldD"/>
    <property type="match status" value="1"/>
</dbReference>
<feature type="non-terminal residue" evidence="2">
    <location>
        <position position="1"/>
    </location>
</feature>
<comment type="caution">
    <text evidence="2">The sequence shown here is derived from an EMBL/GenBank/DDBJ whole genome shotgun (WGS) entry which is preliminary data.</text>
</comment>
<evidence type="ECO:0000259" key="1">
    <source>
        <dbReference type="Pfam" id="PF19289"/>
    </source>
</evidence>
<organism evidence="2 3">
    <name type="scientific">Massilia aurea</name>
    <dbReference type="NCBI Taxonomy" id="373040"/>
    <lineage>
        <taxon>Bacteria</taxon>
        <taxon>Pseudomonadati</taxon>
        <taxon>Pseudomonadota</taxon>
        <taxon>Betaproteobacteria</taxon>
        <taxon>Burkholderiales</taxon>
        <taxon>Oxalobacteraceae</taxon>
        <taxon>Telluria group</taxon>
        <taxon>Massilia</taxon>
    </lineage>
</organism>
<reference evidence="2" key="1">
    <citation type="submission" date="2014-10" db="EMBL/GenBank/DDBJ databases">
        <title>Massilia sp. genome.</title>
        <authorList>
            <person name="Xu B."/>
            <person name="Dai L."/>
            <person name="Huang Z."/>
        </authorList>
    </citation>
    <scope>NUCLEOTIDE SEQUENCE [LARGE SCALE GENOMIC DNA]</scope>
    <source>
        <strain evidence="2">CFS-1</strain>
    </source>
</reference>
<dbReference type="AlphaFoldDB" id="A0A422QIK1"/>
<name>A0A422QIK1_9BURK</name>
<evidence type="ECO:0000313" key="3">
    <source>
        <dbReference type="Proteomes" id="UP000283254"/>
    </source>
</evidence>
<accession>A0A422QIK1</accession>
<dbReference type="InterPro" id="IPR036059">
    <property type="entry name" value="TldD/PmbA_sf"/>
</dbReference>
<feature type="domain" description="Metalloprotease TldD/E C-terminal" evidence="1">
    <location>
        <begin position="1"/>
        <end position="173"/>
    </location>
</feature>
<dbReference type="PANTHER" id="PTHR43666:SF1">
    <property type="entry name" value="CONSERVED PROTEIN"/>
    <property type="match status" value="1"/>
</dbReference>
<dbReference type="RefSeq" id="WP_229414998.1">
    <property type="nucleotide sequence ID" value="NZ_JSAB01000167.1"/>
</dbReference>
<dbReference type="Pfam" id="PF19289">
    <property type="entry name" value="PmbA_TldD_3rd"/>
    <property type="match status" value="1"/>
</dbReference>
<gene>
    <name evidence="2" type="ORF">NM04_16015</name>
</gene>
<dbReference type="EMBL" id="JSAB01000167">
    <property type="protein sequence ID" value="RNF29799.1"/>
    <property type="molecule type" value="Genomic_DNA"/>
</dbReference>
<dbReference type="GO" id="GO:0008237">
    <property type="term" value="F:metallopeptidase activity"/>
    <property type="evidence" value="ECO:0007669"/>
    <property type="project" value="InterPro"/>
</dbReference>
<protein>
    <submittedName>
        <fullName evidence="2">Peptidase C69</fullName>
    </submittedName>
</protein>
<sequence>LGDKLFDSQVNIWSDPWDKDVAVLPWDDNMLPRERVELVKDGKINALDYSRFWAQQKKQRAVGAAGNIIMAGTNKTTEELIANTKKGVLVTRTWYIRMVDPQSVLLTGLTRDGTFYVENGKIKHPIKNFRFNESPVSMLNNIEEIGRPVVIGADEARYSMLIPSMKIRDFNFTSLSDAV</sequence>
<dbReference type="PANTHER" id="PTHR43666">
    <property type="entry name" value="TLDD PROTEIN"/>
    <property type="match status" value="1"/>
</dbReference>